<dbReference type="Proteomes" id="UP000231990">
    <property type="component" value="Unassembled WGS sequence"/>
</dbReference>
<evidence type="ECO:0000313" key="4">
    <source>
        <dbReference type="Proteomes" id="UP000231990"/>
    </source>
</evidence>
<dbReference type="OrthoDB" id="330532at2"/>
<proteinExistence type="predicted"/>
<evidence type="ECO:0000313" key="1">
    <source>
        <dbReference type="EMBL" id="PJZ70182.1"/>
    </source>
</evidence>
<evidence type="ECO:0000313" key="3">
    <source>
        <dbReference type="Proteomes" id="UP000231962"/>
    </source>
</evidence>
<dbReference type="EMBL" id="NPDZ01000005">
    <property type="protein sequence ID" value="PJZ73402.1"/>
    <property type="molecule type" value="Genomic_DNA"/>
</dbReference>
<accession>A0A2M9ZMU8</accession>
<dbReference type="EMBL" id="NPDY01000005">
    <property type="protein sequence ID" value="PJZ70182.1"/>
    <property type="molecule type" value="Genomic_DNA"/>
</dbReference>
<keyword evidence="3" id="KW-1185">Reference proteome</keyword>
<dbReference type="Proteomes" id="UP000231962">
    <property type="component" value="Unassembled WGS sequence"/>
</dbReference>
<protein>
    <submittedName>
        <fullName evidence="2">Uncharacterized protein</fullName>
    </submittedName>
</protein>
<organism evidence="2 4">
    <name type="scientific">Leptospira perolatii</name>
    <dbReference type="NCBI Taxonomy" id="2023191"/>
    <lineage>
        <taxon>Bacteria</taxon>
        <taxon>Pseudomonadati</taxon>
        <taxon>Spirochaetota</taxon>
        <taxon>Spirochaetia</taxon>
        <taxon>Leptospirales</taxon>
        <taxon>Leptospiraceae</taxon>
        <taxon>Leptospira</taxon>
    </lineage>
</organism>
<comment type="caution">
    <text evidence="2">The sequence shown here is derived from an EMBL/GenBank/DDBJ whole genome shotgun (WGS) entry which is preliminary data.</text>
</comment>
<reference evidence="3 4" key="1">
    <citation type="submission" date="2017-07" db="EMBL/GenBank/DDBJ databases">
        <title>Leptospira spp. isolated from tropical soils.</title>
        <authorList>
            <person name="Thibeaux R."/>
            <person name="Iraola G."/>
            <person name="Ferres I."/>
            <person name="Bierque E."/>
            <person name="Girault D."/>
            <person name="Soupe-Gilbert M.-E."/>
            <person name="Picardeau M."/>
            <person name="Goarant C."/>
        </authorList>
    </citation>
    <scope>NUCLEOTIDE SEQUENCE [LARGE SCALE GENOMIC DNA]</scope>
    <source>
        <strain evidence="2 4">FH1-B-B1</strain>
        <strain evidence="1 3">FH1-B-C1</strain>
    </source>
</reference>
<sequence>MEDYRKEGRYLELSVLCTEHSEEEFKQICDEAWEQSKNTLDTILSQKASLPFLRITVDPDTKKKVEELLSKNPHMKERYLKLWKQFVQE</sequence>
<dbReference type="AlphaFoldDB" id="A0A2M9ZMU8"/>
<gene>
    <name evidence="1" type="ORF">CH360_07680</name>
    <name evidence="2" type="ORF">CH373_09935</name>
</gene>
<name>A0A2M9ZMU8_9LEPT</name>
<evidence type="ECO:0000313" key="2">
    <source>
        <dbReference type="EMBL" id="PJZ73402.1"/>
    </source>
</evidence>